<keyword evidence="2" id="KW-0732">Signal</keyword>
<dbReference type="InterPro" id="IPR040690">
    <property type="entry name" value="FtsX_ECD"/>
</dbReference>
<feature type="region of interest" description="Disordered" evidence="1">
    <location>
        <begin position="30"/>
        <end position="54"/>
    </location>
</feature>
<feature type="chain" id="PRO_5033054240" description="FtsX extracellular domain-containing protein" evidence="2">
    <location>
        <begin position="28"/>
        <end position="177"/>
    </location>
</feature>
<sequence>MIALLRSGQVAAALLLAVVPGVTGCSAGPPGATSVSVTASAPQTPSTPAATGPAGADHIDISVFLCQKDDPFESCEGKPATARQKREIEALLRRHPDVVEATFEDKRAAYENFREQYGEDSVLVSAMKVDDMPESWRVSLPPGTDATELVETVRRLPGVSDVIGRECVSGKCRRVGG</sequence>
<keyword evidence="5" id="KW-1185">Reference proteome</keyword>
<feature type="signal peptide" evidence="2">
    <location>
        <begin position="1"/>
        <end position="27"/>
    </location>
</feature>
<evidence type="ECO:0000256" key="2">
    <source>
        <dbReference type="SAM" id="SignalP"/>
    </source>
</evidence>
<evidence type="ECO:0000313" key="4">
    <source>
        <dbReference type="EMBL" id="MBB5136604.1"/>
    </source>
</evidence>
<evidence type="ECO:0000313" key="5">
    <source>
        <dbReference type="Proteomes" id="UP000578449"/>
    </source>
</evidence>
<dbReference type="AlphaFoldDB" id="A0A840P5L4"/>
<dbReference type="Pfam" id="PF18075">
    <property type="entry name" value="FtsX_ECD"/>
    <property type="match status" value="1"/>
</dbReference>
<reference evidence="4 5" key="1">
    <citation type="submission" date="2020-08" db="EMBL/GenBank/DDBJ databases">
        <title>Genomic Encyclopedia of Type Strains, Phase IV (KMG-IV): sequencing the most valuable type-strain genomes for metagenomic binning, comparative biology and taxonomic classification.</title>
        <authorList>
            <person name="Goeker M."/>
        </authorList>
    </citation>
    <scope>NUCLEOTIDE SEQUENCE [LARGE SCALE GENOMIC DNA]</scope>
    <source>
        <strain evidence="4 5">DSM 45615</strain>
    </source>
</reference>
<name>A0A840P5L4_9ACTN</name>
<dbReference type="Proteomes" id="UP000578449">
    <property type="component" value="Unassembled WGS sequence"/>
</dbReference>
<organism evidence="4 5">
    <name type="scientific">Thermocatellispora tengchongensis</name>
    <dbReference type="NCBI Taxonomy" id="1073253"/>
    <lineage>
        <taxon>Bacteria</taxon>
        <taxon>Bacillati</taxon>
        <taxon>Actinomycetota</taxon>
        <taxon>Actinomycetes</taxon>
        <taxon>Streptosporangiales</taxon>
        <taxon>Streptosporangiaceae</taxon>
        <taxon>Thermocatellispora</taxon>
    </lineage>
</organism>
<gene>
    <name evidence="4" type="ORF">HNP84_006355</name>
</gene>
<protein>
    <recommendedName>
        <fullName evidence="3">FtsX extracellular domain-containing protein</fullName>
    </recommendedName>
</protein>
<dbReference type="EMBL" id="JACHGN010000015">
    <property type="protein sequence ID" value="MBB5136604.1"/>
    <property type="molecule type" value="Genomic_DNA"/>
</dbReference>
<accession>A0A840P5L4</accession>
<feature type="domain" description="FtsX extracellular" evidence="3">
    <location>
        <begin position="60"/>
        <end position="162"/>
    </location>
</feature>
<comment type="caution">
    <text evidence="4">The sequence shown here is derived from an EMBL/GenBank/DDBJ whole genome shotgun (WGS) entry which is preliminary data.</text>
</comment>
<evidence type="ECO:0000259" key="3">
    <source>
        <dbReference type="Pfam" id="PF18075"/>
    </source>
</evidence>
<feature type="compositionally biased region" description="Low complexity" evidence="1">
    <location>
        <begin position="38"/>
        <end position="54"/>
    </location>
</feature>
<evidence type="ECO:0000256" key="1">
    <source>
        <dbReference type="SAM" id="MobiDB-lite"/>
    </source>
</evidence>
<dbReference type="RefSeq" id="WP_185053501.1">
    <property type="nucleotide sequence ID" value="NZ_BAABIX010000008.1"/>
</dbReference>
<proteinExistence type="predicted"/>
<dbReference type="PROSITE" id="PS51257">
    <property type="entry name" value="PROKAR_LIPOPROTEIN"/>
    <property type="match status" value="1"/>
</dbReference>
<dbReference type="Gene3D" id="3.30.70.3040">
    <property type="match status" value="1"/>
</dbReference>